<dbReference type="PANTHER" id="PTHR30250">
    <property type="entry name" value="PST FAMILY PREDICTED COLANIC ACID TRANSPORTER"/>
    <property type="match status" value="1"/>
</dbReference>
<feature type="transmembrane region" description="Helical" evidence="6">
    <location>
        <begin position="323"/>
        <end position="344"/>
    </location>
</feature>
<dbReference type="Pfam" id="PF01943">
    <property type="entry name" value="Polysacc_synt"/>
    <property type="match status" value="1"/>
</dbReference>
<feature type="transmembrane region" description="Helical" evidence="6">
    <location>
        <begin position="44"/>
        <end position="67"/>
    </location>
</feature>
<feature type="transmembrane region" description="Helical" evidence="6">
    <location>
        <begin position="167"/>
        <end position="188"/>
    </location>
</feature>
<keyword evidence="8" id="KW-1185">Reference proteome</keyword>
<evidence type="ECO:0000256" key="3">
    <source>
        <dbReference type="ARBA" id="ARBA00022692"/>
    </source>
</evidence>
<proteinExistence type="predicted"/>
<evidence type="ECO:0000313" key="8">
    <source>
        <dbReference type="Proteomes" id="UP001410795"/>
    </source>
</evidence>
<evidence type="ECO:0000256" key="2">
    <source>
        <dbReference type="ARBA" id="ARBA00022475"/>
    </source>
</evidence>
<evidence type="ECO:0000256" key="5">
    <source>
        <dbReference type="ARBA" id="ARBA00023136"/>
    </source>
</evidence>
<evidence type="ECO:0000256" key="1">
    <source>
        <dbReference type="ARBA" id="ARBA00004651"/>
    </source>
</evidence>
<evidence type="ECO:0008006" key="9">
    <source>
        <dbReference type="Google" id="ProtNLM"/>
    </source>
</evidence>
<feature type="transmembrane region" description="Helical" evidence="6">
    <location>
        <begin position="143"/>
        <end position="161"/>
    </location>
</feature>
<evidence type="ECO:0000256" key="4">
    <source>
        <dbReference type="ARBA" id="ARBA00022989"/>
    </source>
</evidence>
<keyword evidence="2" id="KW-1003">Cell membrane</keyword>
<sequence>MRTGRAVVLSTAVNIGMAVAGAAAGVILARGLGAEDRGHLAAVMAWYAISLVVAEIGQSASLTYWVANRPAERATYVSTARLLMLALSLVVAGLGLLFADVLAAGSDEVALTYRIVFLGCILNAAGAPTMYAMQATSIAVWNVLRAVQPLLYLIVIVVLFATERLTLITAAVAVLVSVGAQLLTATVVGGRYGLRRHAVTKSAVNDLSRYGAAYSSYAVPATLAVQYDRVLLSWSVGAQQLGQYAVAITVAQLSKPFATAIASVVFPRFSSFSGTERARVSTENRTIWVTVAATGAALALVGILGAPLVPLVFGPDFAEAVPLIWLLLPAMLVRGVNDVIAMVLRGRGLPARAAVAQLAVLVAGAIGLAAFVGVWGIGAAPVVLAIAELIGLAVSSSLLWRVRRRAAQLEEKTS</sequence>
<keyword evidence="3 6" id="KW-0812">Transmembrane</keyword>
<organism evidence="7 8">
    <name type="scientific">Microbacterium marinilacus</name>
    <dbReference type="NCBI Taxonomy" id="415209"/>
    <lineage>
        <taxon>Bacteria</taxon>
        <taxon>Bacillati</taxon>
        <taxon>Actinomycetota</taxon>
        <taxon>Actinomycetes</taxon>
        <taxon>Micrococcales</taxon>
        <taxon>Microbacteriaceae</taxon>
        <taxon>Microbacterium</taxon>
    </lineage>
</organism>
<protein>
    <recommendedName>
        <fullName evidence="9">Lipopolysaccharide biosynthesis protein</fullName>
    </recommendedName>
</protein>
<gene>
    <name evidence="7" type="ORF">GCM10022202_15330</name>
</gene>
<keyword evidence="4 6" id="KW-1133">Transmembrane helix</keyword>
<comment type="subcellular location">
    <subcellularLocation>
        <location evidence="1">Cell membrane</location>
        <topology evidence="1">Multi-pass membrane protein</topology>
    </subcellularLocation>
</comment>
<dbReference type="InterPro" id="IPR050833">
    <property type="entry name" value="Poly_Biosynth_Transport"/>
</dbReference>
<evidence type="ECO:0000256" key="6">
    <source>
        <dbReference type="SAM" id="Phobius"/>
    </source>
</evidence>
<keyword evidence="5 6" id="KW-0472">Membrane</keyword>
<feature type="transmembrane region" description="Helical" evidence="6">
    <location>
        <begin position="383"/>
        <end position="402"/>
    </location>
</feature>
<name>A0ABP7BCU4_9MICO</name>
<comment type="caution">
    <text evidence="7">The sequence shown here is derived from an EMBL/GenBank/DDBJ whole genome shotgun (WGS) entry which is preliminary data.</text>
</comment>
<feature type="transmembrane region" description="Helical" evidence="6">
    <location>
        <begin position="111"/>
        <end position="131"/>
    </location>
</feature>
<reference evidence="8" key="1">
    <citation type="journal article" date="2019" name="Int. J. Syst. Evol. Microbiol.">
        <title>The Global Catalogue of Microorganisms (GCM) 10K type strain sequencing project: providing services to taxonomists for standard genome sequencing and annotation.</title>
        <authorList>
            <consortium name="The Broad Institute Genomics Platform"/>
            <consortium name="The Broad Institute Genome Sequencing Center for Infectious Disease"/>
            <person name="Wu L."/>
            <person name="Ma J."/>
        </authorList>
    </citation>
    <scope>NUCLEOTIDE SEQUENCE [LARGE SCALE GENOMIC DNA]</scope>
    <source>
        <strain evidence="8">JCM 16546</strain>
    </source>
</reference>
<accession>A0ABP7BCU4</accession>
<feature type="transmembrane region" description="Helical" evidence="6">
    <location>
        <begin position="7"/>
        <end position="32"/>
    </location>
</feature>
<dbReference type="Proteomes" id="UP001410795">
    <property type="component" value="Unassembled WGS sequence"/>
</dbReference>
<dbReference type="PANTHER" id="PTHR30250:SF11">
    <property type="entry name" value="O-ANTIGEN TRANSPORTER-RELATED"/>
    <property type="match status" value="1"/>
</dbReference>
<feature type="transmembrane region" description="Helical" evidence="6">
    <location>
        <begin position="79"/>
        <end position="99"/>
    </location>
</feature>
<dbReference type="InterPro" id="IPR002797">
    <property type="entry name" value="Polysacc_synth"/>
</dbReference>
<dbReference type="EMBL" id="BAAAYV010000006">
    <property type="protein sequence ID" value="GAA3656027.1"/>
    <property type="molecule type" value="Genomic_DNA"/>
</dbReference>
<evidence type="ECO:0000313" key="7">
    <source>
        <dbReference type="EMBL" id="GAA3656027.1"/>
    </source>
</evidence>
<feature type="transmembrane region" description="Helical" evidence="6">
    <location>
        <begin position="356"/>
        <end position="377"/>
    </location>
</feature>
<feature type="transmembrane region" description="Helical" evidence="6">
    <location>
        <begin position="287"/>
        <end position="311"/>
    </location>
</feature>